<gene>
    <name evidence="1" type="ORF">E0H50_34440</name>
</gene>
<evidence type="ECO:0000313" key="1">
    <source>
        <dbReference type="EMBL" id="TCC23285.1"/>
    </source>
</evidence>
<reference evidence="1 2" key="1">
    <citation type="submission" date="2019-02" db="EMBL/GenBank/DDBJ databases">
        <title>Kribbella capetownensis sp. nov. and Kribbella speibonae sp. nov., isolated from soil.</title>
        <authorList>
            <person name="Curtis S.M."/>
            <person name="Norton I."/>
            <person name="Everest G.J."/>
            <person name="Meyers P.R."/>
        </authorList>
    </citation>
    <scope>NUCLEOTIDE SEQUENCE [LARGE SCALE GENOMIC DNA]</scope>
    <source>
        <strain evidence="1 2">DSM 27082</strain>
    </source>
</reference>
<keyword evidence="2" id="KW-1185">Reference proteome</keyword>
<organism evidence="1 2">
    <name type="scientific">Kribbella sindirgiensis</name>
    <dbReference type="NCBI Taxonomy" id="1124744"/>
    <lineage>
        <taxon>Bacteria</taxon>
        <taxon>Bacillati</taxon>
        <taxon>Actinomycetota</taxon>
        <taxon>Actinomycetes</taxon>
        <taxon>Propionibacteriales</taxon>
        <taxon>Kribbellaceae</taxon>
        <taxon>Kribbella</taxon>
    </lineage>
</organism>
<dbReference type="AlphaFoldDB" id="A0A4R0I313"/>
<evidence type="ECO:0000313" key="2">
    <source>
        <dbReference type="Proteomes" id="UP000292695"/>
    </source>
</evidence>
<dbReference type="Proteomes" id="UP000292695">
    <property type="component" value="Unassembled WGS sequence"/>
</dbReference>
<dbReference type="EMBL" id="SJKA01000017">
    <property type="protein sequence ID" value="TCC23285.1"/>
    <property type="molecule type" value="Genomic_DNA"/>
</dbReference>
<comment type="caution">
    <text evidence="1">The sequence shown here is derived from an EMBL/GenBank/DDBJ whole genome shotgun (WGS) entry which is preliminary data.</text>
</comment>
<name>A0A4R0I313_9ACTN</name>
<proteinExistence type="predicted"/>
<accession>A0A4R0I313</accession>
<protein>
    <submittedName>
        <fullName evidence="1">Uncharacterized protein</fullName>
    </submittedName>
</protein>
<dbReference type="OrthoDB" id="3532134at2"/>
<sequence length="252" mass="27701">MWILGVVAAVAIAVVALVLWWASRGPDDDNAEDFAVERKWEWEAQLTVEQEKALMEGLKSYHKSKDGPISVHSEHAEVMLFAPHTVISLYLLADRFVALGPDAVSYPMSSVGKLLDECADKEQPGVLHLRNDWFPEEGVDGMDTAAFADLVMDVLMQHSDRRVTGGSWNGDGLVETFVQADPNEQPNRVAVDLARVFEQYGAAREAQPQTSPIDLLRMILPGLLISEAPGVLWIRPATFAERNIVANAAAGR</sequence>
<dbReference type="RefSeq" id="WP_131295189.1">
    <property type="nucleotide sequence ID" value="NZ_SJKA01000017.1"/>
</dbReference>